<organism evidence="5 6">
    <name type="scientific">Bacillus atrophaeus (strain 1942)</name>
    <dbReference type="NCBI Taxonomy" id="720555"/>
    <lineage>
        <taxon>Bacteria</taxon>
        <taxon>Bacillati</taxon>
        <taxon>Bacillota</taxon>
        <taxon>Bacilli</taxon>
        <taxon>Bacillales</taxon>
        <taxon>Bacillaceae</taxon>
        <taxon>Bacillus</taxon>
    </lineage>
</organism>
<keyword evidence="3" id="KW-0238">DNA-binding</keyword>
<keyword evidence="3" id="KW-0413">Isomerase</keyword>
<feature type="domain" description="AAA+ ATPase" evidence="4">
    <location>
        <begin position="358"/>
        <end position="512"/>
    </location>
</feature>
<dbReference type="InterPro" id="IPR027785">
    <property type="entry name" value="UvrD-like_helicase_C"/>
</dbReference>
<keyword evidence="1 3" id="KW-0547">Nucleotide-binding</keyword>
<dbReference type="Pfam" id="PF18335">
    <property type="entry name" value="SH3_13"/>
    <property type="match status" value="1"/>
</dbReference>
<dbReference type="EC" id="5.6.2.3" evidence="3"/>
<keyword evidence="2 3" id="KW-0067">ATP-binding</keyword>
<name>A0ABM5LZA2_BACA1</name>
<dbReference type="Gene3D" id="2.30.30.940">
    <property type="match status" value="1"/>
</dbReference>
<accession>A0ABM5LZA2</accession>
<dbReference type="Gene3D" id="3.40.50.300">
    <property type="entry name" value="P-loop containing nucleotide triphosphate hydrolases"/>
    <property type="match status" value="2"/>
</dbReference>
<dbReference type="PANTHER" id="PTHR43788">
    <property type="entry name" value="DNA2/NAM7 HELICASE FAMILY MEMBER"/>
    <property type="match status" value="1"/>
</dbReference>
<keyword evidence="5" id="KW-0269">Exonuclease</keyword>
<dbReference type="InterPro" id="IPR050534">
    <property type="entry name" value="Coronavir_polyprotein_1ab"/>
</dbReference>
<keyword evidence="6" id="KW-1185">Reference proteome</keyword>
<evidence type="ECO:0000256" key="1">
    <source>
        <dbReference type="ARBA" id="ARBA00022741"/>
    </source>
</evidence>
<dbReference type="InterPro" id="IPR041451">
    <property type="entry name" value="RecD2_SH13"/>
</dbReference>
<dbReference type="InterPro" id="IPR027417">
    <property type="entry name" value="P-loop_NTPase"/>
</dbReference>
<proteinExistence type="inferred from homology"/>
<dbReference type="Proteomes" id="UP000006867">
    <property type="component" value="Chromosome"/>
</dbReference>
<evidence type="ECO:0000313" key="6">
    <source>
        <dbReference type="Proteomes" id="UP000006867"/>
    </source>
</evidence>
<dbReference type="HAMAP" id="MF_01488">
    <property type="entry name" value="RecD2"/>
    <property type="match status" value="1"/>
</dbReference>
<dbReference type="GO" id="GO:0004386">
    <property type="term" value="F:helicase activity"/>
    <property type="evidence" value="ECO:0007669"/>
    <property type="project" value="UniProtKB-KW"/>
</dbReference>
<dbReference type="NCBIfam" id="TIGR01448">
    <property type="entry name" value="recD_rel"/>
    <property type="match status" value="1"/>
</dbReference>
<comment type="function">
    <text evidence="3">DNA-dependent ATPase and ATP-dependent 5'-3' DNA helicase. Has no activity on blunt DNA or DNA with 3'-overhangs, requires at least 10 bases of 5'-ssDNA for helicase activity.</text>
</comment>
<dbReference type="EMBL" id="CP002207">
    <property type="protein sequence ID" value="ADP33224.1"/>
    <property type="molecule type" value="Genomic_DNA"/>
</dbReference>
<feature type="binding site" evidence="3">
    <location>
        <begin position="369"/>
        <end position="373"/>
    </location>
    <ligand>
        <name>ATP</name>
        <dbReference type="ChEBI" id="CHEBI:30616"/>
    </ligand>
</feature>
<evidence type="ECO:0000256" key="3">
    <source>
        <dbReference type="HAMAP-Rule" id="MF_01488"/>
    </source>
</evidence>
<evidence type="ECO:0000259" key="4">
    <source>
        <dbReference type="SMART" id="SM00382"/>
    </source>
</evidence>
<dbReference type="Gene3D" id="1.10.10.2220">
    <property type="match status" value="1"/>
</dbReference>
<dbReference type="RefSeq" id="WP_003325312.1">
    <property type="nucleotide sequence ID" value="NC_014639.1"/>
</dbReference>
<keyword evidence="5" id="KW-0540">Nuclease</keyword>
<dbReference type="CDD" id="cd17933">
    <property type="entry name" value="DEXSc_RecD-like"/>
    <property type="match status" value="1"/>
</dbReference>
<dbReference type="Pfam" id="PF23139">
    <property type="entry name" value="OB_YrrC"/>
    <property type="match status" value="1"/>
</dbReference>
<dbReference type="PANTHER" id="PTHR43788:SF6">
    <property type="entry name" value="DNA HELICASE B"/>
    <property type="match status" value="1"/>
</dbReference>
<dbReference type="InterPro" id="IPR029493">
    <property type="entry name" value="RecD2-like_HHH"/>
</dbReference>
<keyword evidence="3 5" id="KW-0347">Helicase</keyword>
<dbReference type="InterPro" id="IPR006345">
    <property type="entry name" value="RecD2"/>
</dbReference>
<dbReference type="SUPFAM" id="SSF52540">
    <property type="entry name" value="P-loop containing nucleoside triphosphate hydrolases"/>
    <property type="match status" value="2"/>
</dbReference>
<dbReference type="Pfam" id="PF14490">
    <property type="entry name" value="HHH_RecD2"/>
    <property type="match status" value="1"/>
</dbReference>
<dbReference type="CDD" id="cd18809">
    <property type="entry name" value="SF1_C_RecD"/>
    <property type="match status" value="1"/>
</dbReference>
<comment type="catalytic activity">
    <reaction evidence="3">
        <text>ATP + H2O = ADP + phosphate + H(+)</text>
        <dbReference type="Rhea" id="RHEA:13065"/>
        <dbReference type="ChEBI" id="CHEBI:15377"/>
        <dbReference type="ChEBI" id="CHEBI:15378"/>
        <dbReference type="ChEBI" id="CHEBI:30616"/>
        <dbReference type="ChEBI" id="CHEBI:43474"/>
        <dbReference type="ChEBI" id="CHEBI:456216"/>
        <dbReference type="EC" id="5.6.2.3"/>
    </reaction>
</comment>
<evidence type="ECO:0000256" key="2">
    <source>
        <dbReference type="ARBA" id="ARBA00022840"/>
    </source>
</evidence>
<sequence length="797" mass="89219">MQQHPDQLKMEEEPFLKGAVTTVIYHNDANLYTVLKVKVTETSEAIEDKVVSVTGYFPALQEEETYTFYGKTATHPKFGLQFQAEHFKKEIPTTKEGIIQYLSSDLFEGIGKKTAEEIVKKLGDSALNRILADSSVLYDVPKLSKKKADTLAGALQRHQGLEQIMISLNQFGFGPQLSMKIYQAYESETLEKIQENPYQLVKDVEGIGFVKADELGGRMGISGNHPERIKAAILYSIETTCLSEGHTYIETKQLIIDTQKLLNQSSEGQLVTEMDAANEIIALGENKAIMIEDDRCYFPSLYYAEQNVAKRVRHIASQTEYEDQFPESEFLLALGDLEERTKVQYAASQKEAIQKALSSPMLLLTGGPGTGKTTVIRGIVELYSELHGASLDPSDYKKDEVFPFVLAAPTGRAAKRMSESTGLPAVTIHRLLGWNGAEGFTHTDENPIEGKLLIIDEASMLDIWLANHLFKAIPDHIQIIIVGDEDQLPSVGPGQVLRDLLASQVIPTVRLTDIYRQAEGSSIVELAHDMKKGLLPANLTAPTKDRSFIRCGSLQIKEVVEKVVTNALKKGYTARDIQVLAPMYRGKAGINELNVLLQGILNPPKEKRREIKFGDVVYRTGDKILQLVNQPENNVFNGDIGEITSIFYAKENTEKEDMAVVSFDGNEMTFTKKDFSQFTHAYCCSIHKSQGSEFPIVVLPVVKGYYRMLRRNLLYTAITRAKKFLILCGEEEALEWGVKNNDATVRQTSLQRRLTLQAEEMDEELKALQKELPFSVYDANIGMEGITPFDFMKEKHS</sequence>
<evidence type="ECO:0000313" key="5">
    <source>
        <dbReference type="EMBL" id="ADP33224.1"/>
    </source>
</evidence>
<protein>
    <recommendedName>
        <fullName evidence="3">ATP-dependent RecD2 DNA helicase</fullName>
        <ecNumber evidence="3">5.6.2.3</ecNumber>
    </recommendedName>
    <alternativeName>
        <fullName evidence="3">DNA 5'-3' helicase subunit RecD2</fullName>
    </alternativeName>
</protein>
<reference evidence="5 6" key="1">
    <citation type="journal article" date="2011" name="Front. Microbiol.">
        <title>Genomic signatures of strain selection and enhancement in Bacillus atrophaeus var. globigii, a historical biowarfare simulant.</title>
        <authorList>
            <person name="Gibbons H.S."/>
            <person name="Broomall S.M."/>
            <person name="McNew L.A."/>
            <person name="Daligault H."/>
            <person name="Chapman C."/>
            <person name="Bruce D."/>
            <person name="Karavis M."/>
            <person name="Krepps M."/>
            <person name="McGregor P.A."/>
            <person name="Hong C."/>
            <person name="Park K.H."/>
            <person name="Akmal A."/>
            <person name="Feldman A."/>
            <person name="Lin J.S."/>
            <person name="Chang W.E."/>
            <person name="Higgs B.W."/>
            <person name="Demirev P."/>
            <person name="Lindquist J."/>
            <person name="Liem A."/>
            <person name="Fochler E."/>
            <person name="Read T.D."/>
            <person name="Tapia R."/>
            <person name="Johnson S."/>
            <person name="Bishop-Lilly K.A."/>
            <person name="Detter C."/>
            <person name="Han C."/>
            <person name="Sozhamannan S."/>
            <person name="Rosenzweig C.N."/>
            <person name="Skowronski E.W."/>
        </authorList>
    </citation>
    <scope>NUCLEOTIDE SEQUENCE [LARGE SCALE GENOMIC DNA]</scope>
    <source>
        <strain evidence="5 6">1942</strain>
    </source>
</reference>
<dbReference type="SMART" id="SM00382">
    <property type="entry name" value="AAA"/>
    <property type="match status" value="1"/>
</dbReference>
<comment type="similarity">
    <text evidence="3">Belongs to the RecD family. RecD2 subfamily.</text>
</comment>
<dbReference type="InterPro" id="IPR003593">
    <property type="entry name" value="AAA+_ATPase"/>
</dbReference>
<dbReference type="GO" id="GO:0004527">
    <property type="term" value="F:exonuclease activity"/>
    <property type="evidence" value="ECO:0007669"/>
    <property type="project" value="UniProtKB-KW"/>
</dbReference>
<dbReference type="Pfam" id="PF13538">
    <property type="entry name" value="UvrD_C_2"/>
    <property type="match status" value="1"/>
</dbReference>
<dbReference type="Pfam" id="PF13604">
    <property type="entry name" value="AAA_30"/>
    <property type="match status" value="1"/>
</dbReference>
<keyword evidence="3" id="KW-0378">Hydrolase</keyword>
<gene>
    <name evidence="3" type="primary">recD2</name>
    <name evidence="5" type="ordered locus">BATR1942_11465</name>
</gene>
<dbReference type="InterPro" id="IPR055446">
    <property type="entry name" value="RecD2_N_OB"/>
</dbReference>